<name>A0A109W5U2_9BACT</name>
<sequence>MLTVLHPIFQERSRAGYVRLVMTQPTLMRQLTIYLGMSVCVLLASILLAYIFSLFSQRFITMPVLELQGTMEHVAVTGDYSIRARTASKDELGQLAQGFNEMLGRIQGQDNELRSHRERLEENVRSRTRELSEANQILQRTVGELRLARDRAEAANQAKMQFLANISHEIRTPMNGVLGVAEILDHSPLSDRQRQLLQALRQSGADMMVIINDLLDFSKLEAGKFSLHISTFNLHQLLDNCITAFAPQARAKALELVCITSPEVPALIQSDPDRLRQILVNLIGNALKFTASGSIVLNVSLEEEEGTQGWLLISVRDTGIGIPAAALDKIFSPFTQADETMTRTHGGTGLGLTIVHQLLGLLEGSISVHSTEGHGSEFIVRIPFIHPERGGEENPPSYAGISIHTCGLTPLSRVALDNMLGRYSLVAVHYDCPQDCPPAHDGGKRIIFVEGSSHAEAEVILSQLRQRQTDCHNMVLISSDLSAAADNLLLMADKAIAKPIRQSGVQQILQDAAGVRTGEEAASEIVALGATYSARALLVEDNKVNQSVARAALELFGLEPTIADNGLDALNLLQNNRFDIIFMDCQMPVMDGYTASARIREQERLAGNGRRIPIVAMTAHALDKDRKRCFQSGMDAYLPKPFTLEALGKCLAEWLPDRAQAMDLPSAVLSGGIPAGTQEDALDPQTLASLRKMQSMGSSDLLHTLFDAYTSSAQELMQAIEKAMGQSNWRQIREHAHTLKSSSHNVGATTLSRLARDMEILAMNEDVPEITALYPVLLQEHQKVLLAVARQKEEL</sequence>
<dbReference type="InterPro" id="IPR011006">
    <property type="entry name" value="CheY-like_superfamily"/>
</dbReference>
<evidence type="ECO:0000256" key="5">
    <source>
        <dbReference type="ARBA" id="ARBA00022679"/>
    </source>
</evidence>
<organism evidence="19 20">
    <name type="scientific">Desulfomicrobium orale DSM 12838</name>
    <dbReference type="NCBI Taxonomy" id="888061"/>
    <lineage>
        <taxon>Bacteria</taxon>
        <taxon>Pseudomonadati</taxon>
        <taxon>Thermodesulfobacteriota</taxon>
        <taxon>Desulfovibrionia</taxon>
        <taxon>Desulfovibrionales</taxon>
        <taxon>Desulfomicrobiaceae</taxon>
        <taxon>Desulfomicrobium</taxon>
    </lineage>
</organism>
<dbReference type="PROSITE" id="PS50885">
    <property type="entry name" value="HAMP"/>
    <property type="match status" value="1"/>
</dbReference>
<dbReference type="InterPro" id="IPR001789">
    <property type="entry name" value="Sig_transdc_resp-reg_receiver"/>
</dbReference>
<keyword evidence="11 14" id="KW-0472">Membrane</keyword>
<evidence type="ECO:0000256" key="13">
    <source>
        <dbReference type="PROSITE-ProRule" id="PRU00169"/>
    </source>
</evidence>
<evidence type="ECO:0000256" key="9">
    <source>
        <dbReference type="ARBA" id="ARBA00022840"/>
    </source>
</evidence>
<dbReference type="SUPFAM" id="SSF52172">
    <property type="entry name" value="CheY-like"/>
    <property type="match status" value="1"/>
</dbReference>
<evidence type="ECO:0000259" key="17">
    <source>
        <dbReference type="PROSITE" id="PS50885"/>
    </source>
</evidence>
<dbReference type="EMBL" id="CP014230">
    <property type="protein sequence ID" value="AMD92570.1"/>
    <property type="molecule type" value="Genomic_DNA"/>
</dbReference>
<dbReference type="CDD" id="cd06225">
    <property type="entry name" value="HAMP"/>
    <property type="match status" value="1"/>
</dbReference>
<dbReference type="Proteomes" id="UP000063964">
    <property type="component" value="Chromosome"/>
</dbReference>
<dbReference type="GO" id="GO:0005524">
    <property type="term" value="F:ATP binding"/>
    <property type="evidence" value="ECO:0007669"/>
    <property type="project" value="UniProtKB-KW"/>
</dbReference>
<feature type="domain" description="Histidine kinase" evidence="15">
    <location>
        <begin position="165"/>
        <end position="386"/>
    </location>
</feature>
<evidence type="ECO:0000313" key="20">
    <source>
        <dbReference type="Proteomes" id="UP000063964"/>
    </source>
</evidence>
<dbReference type="CDD" id="cd00088">
    <property type="entry name" value="HPT"/>
    <property type="match status" value="1"/>
</dbReference>
<feature type="domain" description="HPt" evidence="18">
    <location>
        <begin position="698"/>
        <end position="795"/>
    </location>
</feature>
<evidence type="ECO:0000256" key="10">
    <source>
        <dbReference type="ARBA" id="ARBA00022989"/>
    </source>
</evidence>
<dbReference type="CDD" id="cd16922">
    <property type="entry name" value="HATPase_EvgS-ArcB-TorS-like"/>
    <property type="match status" value="1"/>
</dbReference>
<dbReference type="Pfam" id="PF00072">
    <property type="entry name" value="Response_reg"/>
    <property type="match status" value="1"/>
</dbReference>
<dbReference type="PROSITE" id="PS50894">
    <property type="entry name" value="HPT"/>
    <property type="match status" value="1"/>
</dbReference>
<dbReference type="PRINTS" id="PR00344">
    <property type="entry name" value="BCTRLSENSOR"/>
</dbReference>
<evidence type="ECO:0000256" key="11">
    <source>
        <dbReference type="ARBA" id="ARBA00023136"/>
    </source>
</evidence>
<keyword evidence="7" id="KW-0547">Nucleotide-binding</keyword>
<evidence type="ECO:0000256" key="4">
    <source>
        <dbReference type="ARBA" id="ARBA00022553"/>
    </source>
</evidence>
<dbReference type="GO" id="GO:0005886">
    <property type="term" value="C:plasma membrane"/>
    <property type="evidence" value="ECO:0007669"/>
    <property type="project" value="UniProtKB-SubCell"/>
</dbReference>
<dbReference type="CDD" id="cd17546">
    <property type="entry name" value="REC_hyHK_CKI1_RcsC-like"/>
    <property type="match status" value="1"/>
</dbReference>
<evidence type="ECO:0000256" key="8">
    <source>
        <dbReference type="ARBA" id="ARBA00022777"/>
    </source>
</evidence>
<keyword evidence="9" id="KW-0067">ATP-binding</keyword>
<feature type="modified residue" description="4-aspartylphosphate" evidence="13">
    <location>
        <position position="584"/>
    </location>
</feature>
<keyword evidence="4 13" id="KW-0597">Phosphoprotein</keyword>
<feature type="transmembrane region" description="Helical" evidence="14">
    <location>
        <begin position="31"/>
        <end position="55"/>
    </location>
</feature>
<dbReference type="InterPro" id="IPR003661">
    <property type="entry name" value="HisK_dim/P_dom"/>
</dbReference>
<dbReference type="SUPFAM" id="SSF55874">
    <property type="entry name" value="ATPase domain of HSP90 chaperone/DNA topoisomerase II/histidine kinase"/>
    <property type="match status" value="1"/>
</dbReference>
<comment type="subcellular location">
    <subcellularLocation>
        <location evidence="2">Membrane</location>
    </subcellularLocation>
</comment>
<dbReference type="SMART" id="SM00073">
    <property type="entry name" value="HPT"/>
    <property type="match status" value="1"/>
</dbReference>
<dbReference type="Pfam" id="PF01627">
    <property type="entry name" value="Hpt"/>
    <property type="match status" value="1"/>
</dbReference>
<dbReference type="PROSITE" id="PS50109">
    <property type="entry name" value="HIS_KIN"/>
    <property type="match status" value="1"/>
</dbReference>
<dbReference type="Gene3D" id="3.30.565.10">
    <property type="entry name" value="Histidine kinase-like ATPase, C-terminal domain"/>
    <property type="match status" value="1"/>
</dbReference>
<dbReference type="KEGG" id="doa:AXF15_05215"/>
<keyword evidence="10 14" id="KW-1133">Transmembrane helix</keyword>
<dbReference type="SUPFAM" id="SSF158472">
    <property type="entry name" value="HAMP domain-like"/>
    <property type="match status" value="1"/>
</dbReference>
<dbReference type="Pfam" id="PF02518">
    <property type="entry name" value="HATPase_c"/>
    <property type="match status" value="1"/>
</dbReference>
<evidence type="ECO:0000256" key="7">
    <source>
        <dbReference type="ARBA" id="ARBA00022741"/>
    </source>
</evidence>
<keyword evidence="6 14" id="KW-0812">Transmembrane</keyword>
<dbReference type="Gene3D" id="6.10.340.10">
    <property type="match status" value="1"/>
</dbReference>
<dbReference type="InterPro" id="IPR004358">
    <property type="entry name" value="Sig_transdc_His_kin-like_C"/>
</dbReference>
<dbReference type="InterPro" id="IPR003660">
    <property type="entry name" value="HAMP_dom"/>
</dbReference>
<dbReference type="Pfam" id="PF00672">
    <property type="entry name" value="HAMP"/>
    <property type="match status" value="1"/>
</dbReference>
<evidence type="ECO:0000256" key="2">
    <source>
        <dbReference type="ARBA" id="ARBA00004370"/>
    </source>
</evidence>
<proteinExistence type="predicted"/>
<gene>
    <name evidence="19" type="ORF">AXF15_05215</name>
</gene>
<evidence type="ECO:0000259" key="18">
    <source>
        <dbReference type="PROSITE" id="PS50894"/>
    </source>
</evidence>
<dbReference type="FunFam" id="3.30.565.10:FF:000010">
    <property type="entry name" value="Sensor histidine kinase RcsC"/>
    <property type="match status" value="1"/>
</dbReference>
<feature type="modified residue" description="Phosphohistidine" evidence="12">
    <location>
        <position position="737"/>
    </location>
</feature>
<dbReference type="PANTHER" id="PTHR45339">
    <property type="entry name" value="HYBRID SIGNAL TRANSDUCTION HISTIDINE KINASE J"/>
    <property type="match status" value="1"/>
</dbReference>
<keyword evidence="8" id="KW-0418">Kinase</keyword>
<reference evidence="20" key="1">
    <citation type="submission" date="2016-02" db="EMBL/GenBank/DDBJ databases">
        <authorList>
            <person name="Holder M.E."/>
            <person name="Ajami N.J."/>
            <person name="Petrosino J.F."/>
        </authorList>
    </citation>
    <scope>NUCLEOTIDE SEQUENCE [LARGE SCALE GENOMIC DNA]</scope>
    <source>
        <strain evidence="20">DSM 12838</strain>
    </source>
</reference>
<dbReference type="InterPro" id="IPR036097">
    <property type="entry name" value="HisK_dim/P_sf"/>
</dbReference>
<feature type="domain" description="Response regulatory" evidence="16">
    <location>
        <begin position="535"/>
        <end position="655"/>
    </location>
</feature>
<keyword evidence="5" id="KW-0808">Transferase</keyword>
<feature type="domain" description="HAMP" evidence="17">
    <location>
        <begin position="58"/>
        <end position="111"/>
    </location>
</feature>
<dbReference type="Pfam" id="PF00512">
    <property type="entry name" value="HisKA"/>
    <property type="match status" value="1"/>
</dbReference>
<evidence type="ECO:0000256" key="14">
    <source>
        <dbReference type="SAM" id="Phobius"/>
    </source>
</evidence>
<evidence type="ECO:0000256" key="3">
    <source>
        <dbReference type="ARBA" id="ARBA00012438"/>
    </source>
</evidence>
<accession>A0A109W5U2</accession>
<dbReference type="STRING" id="888061.AXF15_05215"/>
<dbReference type="InterPro" id="IPR003594">
    <property type="entry name" value="HATPase_dom"/>
</dbReference>
<dbReference type="InterPro" id="IPR036890">
    <property type="entry name" value="HATPase_C_sf"/>
</dbReference>
<dbReference type="GO" id="GO:0000155">
    <property type="term" value="F:phosphorelay sensor kinase activity"/>
    <property type="evidence" value="ECO:0007669"/>
    <property type="project" value="InterPro"/>
</dbReference>
<dbReference type="Gene3D" id="1.10.287.130">
    <property type="match status" value="1"/>
</dbReference>
<dbReference type="SMART" id="SM00304">
    <property type="entry name" value="HAMP"/>
    <property type="match status" value="1"/>
</dbReference>
<dbReference type="InterPro" id="IPR008207">
    <property type="entry name" value="Sig_transdc_His_kin_Hpt_dom"/>
</dbReference>
<keyword evidence="20" id="KW-1185">Reference proteome</keyword>
<dbReference type="SMART" id="SM00388">
    <property type="entry name" value="HisKA"/>
    <property type="match status" value="1"/>
</dbReference>
<evidence type="ECO:0000259" key="15">
    <source>
        <dbReference type="PROSITE" id="PS50109"/>
    </source>
</evidence>
<evidence type="ECO:0000313" key="19">
    <source>
        <dbReference type="EMBL" id="AMD92570.1"/>
    </source>
</evidence>
<dbReference type="RefSeq" id="WP_066604284.1">
    <property type="nucleotide sequence ID" value="NZ_CP014230.1"/>
</dbReference>
<dbReference type="PROSITE" id="PS50110">
    <property type="entry name" value="RESPONSE_REGULATORY"/>
    <property type="match status" value="1"/>
</dbReference>
<evidence type="ECO:0000256" key="12">
    <source>
        <dbReference type="PROSITE-ProRule" id="PRU00110"/>
    </source>
</evidence>
<evidence type="ECO:0000256" key="1">
    <source>
        <dbReference type="ARBA" id="ARBA00000085"/>
    </source>
</evidence>
<dbReference type="InterPro" id="IPR005467">
    <property type="entry name" value="His_kinase_dom"/>
</dbReference>
<dbReference type="AlphaFoldDB" id="A0A109W5U2"/>
<dbReference type="Gene3D" id="1.20.120.160">
    <property type="entry name" value="HPT domain"/>
    <property type="match status" value="1"/>
</dbReference>
<dbReference type="Gene3D" id="3.40.50.2300">
    <property type="match status" value="1"/>
</dbReference>
<evidence type="ECO:0000256" key="6">
    <source>
        <dbReference type="ARBA" id="ARBA00022692"/>
    </source>
</evidence>
<dbReference type="SUPFAM" id="SSF47384">
    <property type="entry name" value="Homodimeric domain of signal transducing histidine kinase"/>
    <property type="match status" value="1"/>
</dbReference>
<dbReference type="PANTHER" id="PTHR45339:SF5">
    <property type="entry name" value="HISTIDINE KINASE"/>
    <property type="match status" value="1"/>
</dbReference>
<protein>
    <recommendedName>
        <fullName evidence="3">histidine kinase</fullName>
        <ecNumber evidence="3">2.7.13.3</ecNumber>
    </recommendedName>
</protein>
<dbReference type="EC" id="2.7.13.3" evidence="3"/>
<dbReference type="SMART" id="SM00387">
    <property type="entry name" value="HATPase_c"/>
    <property type="match status" value="1"/>
</dbReference>
<dbReference type="SUPFAM" id="SSF47226">
    <property type="entry name" value="Histidine-containing phosphotransfer domain, HPT domain"/>
    <property type="match status" value="1"/>
</dbReference>
<dbReference type="InterPro" id="IPR036641">
    <property type="entry name" value="HPT_dom_sf"/>
</dbReference>
<dbReference type="SMART" id="SM00448">
    <property type="entry name" value="REC"/>
    <property type="match status" value="1"/>
</dbReference>
<evidence type="ECO:0000259" key="16">
    <source>
        <dbReference type="PROSITE" id="PS50110"/>
    </source>
</evidence>
<dbReference type="FunFam" id="1.10.287.130:FF:000004">
    <property type="entry name" value="Ethylene receptor 1"/>
    <property type="match status" value="1"/>
</dbReference>
<dbReference type="CDD" id="cd00082">
    <property type="entry name" value="HisKA"/>
    <property type="match status" value="1"/>
</dbReference>
<comment type="catalytic activity">
    <reaction evidence="1">
        <text>ATP + protein L-histidine = ADP + protein N-phospho-L-histidine.</text>
        <dbReference type="EC" id="2.7.13.3"/>
    </reaction>
</comment>